<dbReference type="Pfam" id="PF00534">
    <property type="entry name" value="Glycos_transf_1"/>
    <property type="match status" value="1"/>
</dbReference>
<dbReference type="AlphaFoldDB" id="A0A382ZCV3"/>
<organism evidence="4">
    <name type="scientific">marine metagenome</name>
    <dbReference type="NCBI Taxonomy" id="408172"/>
    <lineage>
        <taxon>unclassified sequences</taxon>
        <taxon>metagenomes</taxon>
        <taxon>ecological metagenomes</taxon>
    </lineage>
</organism>
<feature type="non-terminal residue" evidence="4">
    <location>
        <position position="1"/>
    </location>
</feature>
<reference evidence="4" key="1">
    <citation type="submission" date="2018-05" db="EMBL/GenBank/DDBJ databases">
        <authorList>
            <person name="Lanie J.A."/>
            <person name="Ng W.-L."/>
            <person name="Kazmierczak K.M."/>
            <person name="Andrzejewski T.M."/>
            <person name="Davidsen T.M."/>
            <person name="Wayne K.J."/>
            <person name="Tettelin H."/>
            <person name="Glass J.I."/>
            <person name="Rusch D."/>
            <person name="Podicherti R."/>
            <person name="Tsui H.-C.T."/>
            <person name="Winkler M.E."/>
        </authorList>
    </citation>
    <scope>NUCLEOTIDE SEQUENCE</scope>
</reference>
<feature type="domain" description="Glycosyl transferase family 1" evidence="2">
    <location>
        <begin position="103"/>
        <end position="258"/>
    </location>
</feature>
<dbReference type="PANTHER" id="PTHR46401:SF2">
    <property type="entry name" value="GLYCOSYLTRANSFERASE WBBK-RELATED"/>
    <property type="match status" value="1"/>
</dbReference>
<evidence type="ECO:0000259" key="2">
    <source>
        <dbReference type="Pfam" id="PF00534"/>
    </source>
</evidence>
<dbReference type="GO" id="GO:0016757">
    <property type="term" value="F:glycosyltransferase activity"/>
    <property type="evidence" value="ECO:0007669"/>
    <property type="project" value="InterPro"/>
</dbReference>
<dbReference type="InterPro" id="IPR028098">
    <property type="entry name" value="Glyco_trans_4-like_N"/>
</dbReference>
<dbReference type="Gene3D" id="3.40.50.2000">
    <property type="entry name" value="Glycogen Phosphorylase B"/>
    <property type="match status" value="2"/>
</dbReference>
<dbReference type="GO" id="GO:0009103">
    <property type="term" value="P:lipopolysaccharide biosynthetic process"/>
    <property type="evidence" value="ECO:0007669"/>
    <property type="project" value="TreeGrafter"/>
</dbReference>
<dbReference type="SUPFAM" id="SSF53756">
    <property type="entry name" value="UDP-Glycosyltransferase/glycogen phosphorylase"/>
    <property type="match status" value="1"/>
</dbReference>
<dbReference type="EMBL" id="UINC01182870">
    <property type="protein sequence ID" value="SVD93321.1"/>
    <property type="molecule type" value="Genomic_DNA"/>
</dbReference>
<sequence length="258" mass="27940">VQLMGHWNVLNVLVWHAAQNAGVPLVVCPAGELAMAGRSRLLKLTFQRLIGKRILVSASGYIAIAENEIEDFMANGITANRVMLLPNGIDPSLMEPGDVVDFRKKFQISSGPIVLFVGRLDPVKGPDLILEAFLEVADLYPEHQLVYVGPDYGALSDLQVRIKGHPAASQVHFIGYLDIKDKATAYAAADLVVVPSRKEAMSMIVVEAGALRKTVLMSDQCGLEKLAHVDAVCLAPATVLGLRLGLEKLLADEALRKR</sequence>
<dbReference type="Pfam" id="PF13579">
    <property type="entry name" value="Glyco_trans_4_4"/>
    <property type="match status" value="1"/>
</dbReference>
<feature type="non-terminal residue" evidence="4">
    <location>
        <position position="258"/>
    </location>
</feature>
<evidence type="ECO:0000313" key="4">
    <source>
        <dbReference type="EMBL" id="SVD93321.1"/>
    </source>
</evidence>
<feature type="domain" description="Glycosyltransferase subfamily 4-like N-terminal" evidence="3">
    <location>
        <begin position="5"/>
        <end position="88"/>
    </location>
</feature>
<evidence type="ECO:0000259" key="3">
    <source>
        <dbReference type="Pfam" id="PF13579"/>
    </source>
</evidence>
<proteinExistence type="predicted"/>
<keyword evidence="1" id="KW-0808">Transferase</keyword>
<evidence type="ECO:0000256" key="1">
    <source>
        <dbReference type="ARBA" id="ARBA00022679"/>
    </source>
</evidence>
<name>A0A382ZCV3_9ZZZZ</name>
<protein>
    <submittedName>
        <fullName evidence="4">Uncharacterized protein</fullName>
    </submittedName>
</protein>
<gene>
    <name evidence="4" type="ORF">METZ01_LOCUS446175</name>
</gene>
<dbReference type="PANTHER" id="PTHR46401">
    <property type="entry name" value="GLYCOSYLTRANSFERASE WBBK-RELATED"/>
    <property type="match status" value="1"/>
</dbReference>
<dbReference type="InterPro" id="IPR001296">
    <property type="entry name" value="Glyco_trans_1"/>
</dbReference>
<accession>A0A382ZCV3</accession>